<protein>
    <submittedName>
        <fullName evidence="1">Uncharacterized protein</fullName>
    </submittedName>
</protein>
<comment type="caution">
    <text evidence="1">The sequence shown here is derived from an EMBL/GenBank/DDBJ whole genome shotgun (WGS) entry which is preliminary data.</text>
</comment>
<evidence type="ECO:0000313" key="1">
    <source>
        <dbReference type="EMBL" id="MCZ0805914.1"/>
    </source>
</evidence>
<evidence type="ECO:0000313" key="2">
    <source>
        <dbReference type="Proteomes" id="UP001077662"/>
    </source>
</evidence>
<reference evidence="1" key="1">
    <citation type="submission" date="2022-09" db="EMBL/GenBank/DDBJ databases">
        <title>Genome analysis and characterization of larvicidal activity of Brevibacillus strains.</title>
        <authorList>
            <person name="Patrusheva E.V."/>
            <person name="Izotova A.O."/>
            <person name="Toshchakov S.V."/>
            <person name="Sineoky S.P."/>
        </authorList>
    </citation>
    <scope>NUCLEOTIDE SEQUENCE</scope>
    <source>
        <strain evidence="1">VKPM_B-13247</strain>
    </source>
</reference>
<accession>A0AAP3DCL3</accession>
<dbReference type="Proteomes" id="UP001077662">
    <property type="component" value="Unassembled WGS sequence"/>
</dbReference>
<dbReference type="EMBL" id="JAPTNE010000003">
    <property type="protein sequence ID" value="MCZ0805914.1"/>
    <property type="molecule type" value="Genomic_DNA"/>
</dbReference>
<sequence length="42" mass="4861">MTEYFFQVLYAGLLIAIAFGIKELNKQIKTVIELLKKNNSKE</sequence>
<gene>
    <name evidence="1" type="ORF">O0554_03120</name>
</gene>
<dbReference type="RefSeq" id="WP_258432879.1">
    <property type="nucleotide sequence ID" value="NZ_JANSGW010000003.1"/>
</dbReference>
<name>A0AAP3DCL3_BRELA</name>
<proteinExistence type="predicted"/>
<dbReference type="AlphaFoldDB" id="A0AAP3DCL3"/>
<organism evidence="1 2">
    <name type="scientific">Brevibacillus laterosporus</name>
    <name type="common">Bacillus laterosporus</name>
    <dbReference type="NCBI Taxonomy" id="1465"/>
    <lineage>
        <taxon>Bacteria</taxon>
        <taxon>Bacillati</taxon>
        <taxon>Bacillota</taxon>
        <taxon>Bacilli</taxon>
        <taxon>Bacillales</taxon>
        <taxon>Paenibacillaceae</taxon>
        <taxon>Brevibacillus</taxon>
    </lineage>
</organism>